<feature type="region of interest" description="Disordered" evidence="1">
    <location>
        <begin position="58"/>
        <end position="89"/>
    </location>
</feature>
<dbReference type="Proteomes" id="UP001066276">
    <property type="component" value="Chromosome 3_2"/>
</dbReference>
<evidence type="ECO:0000313" key="2">
    <source>
        <dbReference type="EMBL" id="KAJ1182203.1"/>
    </source>
</evidence>
<name>A0AAV7U0C0_PLEWA</name>
<proteinExistence type="predicted"/>
<comment type="caution">
    <text evidence="2">The sequence shown here is derived from an EMBL/GenBank/DDBJ whole genome shotgun (WGS) entry which is preliminary data.</text>
</comment>
<dbReference type="EMBL" id="JANPWB010000006">
    <property type="protein sequence ID" value="KAJ1182203.1"/>
    <property type="molecule type" value="Genomic_DNA"/>
</dbReference>
<gene>
    <name evidence="2" type="ORF">NDU88_007397</name>
</gene>
<evidence type="ECO:0000256" key="1">
    <source>
        <dbReference type="SAM" id="MobiDB-lite"/>
    </source>
</evidence>
<feature type="compositionally biased region" description="Polar residues" evidence="1">
    <location>
        <begin position="71"/>
        <end position="89"/>
    </location>
</feature>
<accession>A0AAV7U0C0</accession>
<keyword evidence="3" id="KW-1185">Reference proteome</keyword>
<evidence type="ECO:0000313" key="3">
    <source>
        <dbReference type="Proteomes" id="UP001066276"/>
    </source>
</evidence>
<sequence length="89" mass="10043">MSASHIGLYNPEDEKVFPWTSGYVLLLSLIGAPTPPRHPPANVQKRLMRSVVRHKTSLMPGQRWSRDVRQRNGQRTLSNAGNEPGRITQ</sequence>
<reference evidence="2" key="1">
    <citation type="journal article" date="2022" name="bioRxiv">
        <title>Sequencing and chromosome-scale assembly of the giantPleurodeles waltlgenome.</title>
        <authorList>
            <person name="Brown T."/>
            <person name="Elewa A."/>
            <person name="Iarovenko S."/>
            <person name="Subramanian E."/>
            <person name="Araus A.J."/>
            <person name="Petzold A."/>
            <person name="Susuki M."/>
            <person name="Suzuki K.-i.T."/>
            <person name="Hayashi T."/>
            <person name="Toyoda A."/>
            <person name="Oliveira C."/>
            <person name="Osipova E."/>
            <person name="Leigh N.D."/>
            <person name="Simon A."/>
            <person name="Yun M.H."/>
        </authorList>
    </citation>
    <scope>NUCLEOTIDE SEQUENCE</scope>
    <source>
        <strain evidence="2">20211129_DDA</strain>
        <tissue evidence="2">Liver</tissue>
    </source>
</reference>
<organism evidence="2 3">
    <name type="scientific">Pleurodeles waltl</name>
    <name type="common">Iberian ribbed newt</name>
    <dbReference type="NCBI Taxonomy" id="8319"/>
    <lineage>
        <taxon>Eukaryota</taxon>
        <taxon>Metazoa</taxon>
        <taxon>Chordata</taxon>
        <taxon>Craniata</taxon>
        <taxon>Vertebrata</taxon>
        <taxon>Euteleostomi</taxon>
        <taxon>Amphibia</taxon>
        <taxon>Batrachia</taxon>
        <taxon>Caudata</taxon>
        <taxon>Salamandroidea</taxon>
        <taxon>Salamandridae</taxon>
        <taxon>Pleurodelinae</taxon>
        <taxon>Pleurodeles</taxon>
    </lineage>
</organism>
<protein>
    <submittedName>
        <fullName evidence="2">Uncharacterized protein</fullName>
    </submittedName>
</protein>
<dbReference type="AlphaFoldDB" id="A0AAV7U0C0"/>